<accession>A0AA40C0M5</accession>
<dbReference type="EMBL" id="JAULSU010000004">
    <property type="protein sequence ID" value="KAK0620976.1"/>
    <property type="molecule type" value="Genomic_DNA"/>
</dbReference>
<keyword evidence="2" id="KW-1185">Reference proteome</keyword>
<evidence type="ECO:0000313" key="1">
    <source>
        <dbReference type="EMBL" id="KAK0620976.1"/>
    </source>
</evidence>
<comment type="caution">
    <text evidence="1">The sequence shown here is derived from an EMBL/GenBank/DDBJ whole genome shotgun (WGS) entry which is preliminary data.</text>
</comment>
<dbReference type="Proteomes" id="UP001175000">
    <property type="component" value="Unassembled WGS sequence"/>
</dbReference>
<reference evidence="1" key="1">
    <citation type="submission" date="2023-06" db="EMBL/GenBank/DDBJ databases">
        <title>Genome-scale phylogeny and comparative genomics of the fungal order Sordariales.</title>
        <authorList>
            <consortium name="Lawrence Berkeley National Laboratory"/>
            <person name="Hensen N."/>
            <person name="Bonometti L."/>
            <person name="Westerberg I."/>
            <person name="Brannstrom I.O."/>
            <person name="Guillou S."/>
            <person name="Cros-Aarteil S."/>
            <person name="Calhoun S."/>
            <person name="Haridas S."/>
            <person name="Kuo A."/>
            <person name="Mondo S."/>
            <person name="Pangilinan J."/>
            <person name="Riley R."/>
            <person name="Labutti K."/>
            <person name="Andreopoulos B."/>
            <person name="Lipzen A."/>
            <person name="Chen C."/>
            <person name="Yanf M."/>
            <person name="Daum C."/>
            <person name="Ng V."/>
            <person name="Clum A."/>
            <person name="Steindorff A."/>
            <person name="Ohm R."/>
            <person name="Martin F."/>
            <person name="Silar P."/>
            <person name="Natvig D."/>
            <person name="Lalanne C."/>
            <person name="Gautier V."/>
            <person name="Ament-Velasquez S.L."/>
            <person name="Kruys A."/>
            <person name="Hutchinson M.I."/>
            <person name="Powell A.J."/>
            <person name="Barry K."/>
            <person name="Miller A.N."/>
            <person name="Grigoriev I.V."/>
            <person name="Debuchy R."/>
            <person name="Gladieux P."/>
            <person name="Thoren M.H."/>
            <person name="Johannesson H."/>
        </authorList>
    </citation>
    <scope>NUCLEOTIDE SEQUENCE</scope>
    <source>
        <strain evidence="1">CBS 606.72</strain>
    </source>
</reference>
<proteinExistence type="predicted"/>
<evidence type="ECO:0000313" key="2">
    <source>
        <dbReference type="Proteomes" id="UP001175000"/>
    </source>
</evidence>
<protein>
    <submittedName>
        <fullName evidence="1">Uncharacterized protein</fullName>
    </submittedName>
</protein>
<name>A0AA40C0M5_9PEZI</name>
<organism evidence="1 2">
    <name type="scientific">Immersiella caudata</name>
    <dbReference type="NCBI Taxonomy" id="314043"/>
    <lineage>
        <taxon>Eukaryota</taxon>
        <taxon>Fungi</taxon>
        <taxon>Dikarya</taxon>
        <taxon>Ascomycota</taxon>
        <taxon>Pezizomycotina</taxon>
        <taxon>Sordariomycetes</taxon>
        <taxon>Sordariomycetidae</taxon>
        <taxon>Sordariales</taxon>
        <taxon>Lasiosphaeriaceae</taxon>
        <taxon>Immersiella</taxon>
    </lineage>
</organism>
<sequence length="207" mass="24393">MAVTTEKKNSKPTVESLQVKAFPYMYRPSLGEKGAEFQFPADKEIALNEKWEGFSVPGHMSSFRYADRIRIMNIMYNQLDGMFDELQAAGEKENKEGPNDSLFIRNLRVKWAEFRYEWSTRRNLALYVHRRSVNMQRESIKARIRDVLVETAEELKCLDAQGVEAMKEWRIKSKPKKSDSKMRKEFLLMMHKRENERLESVLGESEE</sequence>
<dbReference type="AlphaFoldDB" id="A0AA40C0M5"/>
<gene>
    <name evidence="1" type="ORF">B0T14DRAFT_567690</name>
</gene>